<evidence type="ECO:0000313" key="2">
    <source>
        <dbReference type="EMBL" id="QHT85122.1"/>
    </source>
</evidence>
<organism evidence="2">
    <name type="scientific">viral metagenome</name>
    <dbReference type="NCBI Taxonomy" id="1070528"/>
    <lineage>
        <taxon>unclassified sequences</taxon>
        <taxon>metagenomes</taxon>
        <taxon>organismal metagenomes</taxon>
    </lineage>
</organism>
<sequence length="140" mass="16166">MGNSQTIQKINFEDVQVAYKNPEIYLIINTLSETEQHCLIPGTISANVEESVINKYVRSNKNVRIIIYGRNSNDDKMYKKYNQLLSLGFTNVYAYTGGMFEWLLLQDIYGTDEFPTTTPMRDILKYKPVQRLNIALLENG</sequence>
<dbReference type="InterPro" id="IPR036873">
    <property type="entry name" value="Rhodanese-like_dom_sf"/>
</dbReference>
<name>A0A6C0HXA8_9ZZZZ</name>
<proteinExistence type="predicted"/>
<dbReference type="Gene3D" id="3.40.250.10">
    <property type="entry name" value="Rhodanese-like domain"/>
    <property type="match status" value="1"/>
</dbReference>
<evidence type="ECO:0000259" key="1">
    <source>
        <dbReference type="PROSITE" id="PS50206"/>
    </source>
</evidence>
<dbReference type="SUPFAM" id="SSF52821">
    <property type="entry name" value="Rhodanese/Cell cycle control phosphatase"/>
    <property type="match status" value="1"/>
</dbReference>
<dbReference type="AlphaFoldDB" id="A0A6C0HXA8"/>
<accession>A0A6C0HXA8</accession>
<reference evidence="2" key="1">
    <citation type="journal article" date="2020" name="Nature">
        <title>Giant virus diversity and host interactions through global metagenomics.</title>
        <authorList>
            <person name="Schulz F."/>
            <person name="Roux S."/>
            <person name="Paez-Espino D."/>
            <person name="Jungbluth S."/>
            <person name="Walsh D.A."/>
            <person name="Denef V.J."/>
            <person name="McMahon K.D."/>
            <person name="Konstantinidis K.T."/>
            <person name="Eloe-Fadrosh E.A."/>
            <person name="Kyrpides N.C."/>
            <person name="Woyke T."/>
        </authorList>
    </citation>
    <scope>NUCLEOTIDE SEQUENCE</scope>
    <source>
        <strain evidence="2">GVMAG-M-3300023184-178</strain>
    </source>
</reference>
<dbReference type="Pfam" id="PF00581">
    <property type="entry name" value="Rhodanese"/>
    <property type="match status" value="1"/>
</dbReference>
<dbReference type="EMBL" id="MN740032">
    <property type="protein sequence ID" value="QHT85122.1"/>
    <property type="molecule type" value="Genomic_DNA"/>
</dbReference>
<dbReference type="CDD" id="cd00158">
    <property type="entry name" value="RHOD"/>
    <property type="match status" value="1"/>
</dbReference>
<dbReference type="InterPro" id="IPR001763">
    <property type="entry name" value="Rhodanese-like_dom"/>
</dbReference>
<dbReference type="PROSITE" id="PS50206">
    <property type="entry name" value="RHODANESE_3"/>
    <property type="match status" value="1"/>
</dbReference>
<protein>
    <recommendedName>
        <fullName evidence="1">Rhodanese domain-containing protein</fullName>
    </recommendedName>
</protein>
<feature type="domain" description="Rhodanese" evidence="1">
    <location>
        <begin position="84"/>
        <end position="107"/>
    </location>
</feature>